<reference evidence="5" key="2">
    <citation type="submission" date="2021-02" db="UniProtKB">
        <authorList>
            <consortium name="EnsemblMetazoa"/>
        </authorList>
    </citation>
    <scope>IDENTIFICATION</scope>
    <source>
        <strain evidence="5">LVP_AGWG</strain>
    </source>
</reference>
<dbReference type="AlphaFoldDB" id="A0A1S4FAP2"/>
<dbReference type="Proteomes" id="UP000008820">
    <property type="component" value="Chromosome 2"/>
</dbReference>
<evidence type="ECO:0000256" key="4">
    <source>
        <dbReference type="SAM" id="MobiDB-lite"/>
    </source>
</evidence>
<dbReference type="EnsemblMetazoa" id="AAEL005388-RB">
    <property type="protein sequence ID" value="AAEL005388-PB"/>
    <property type="gene ID" value="AAEL005388"/>
</dbReference>
<dbReference type="EnsemblMetazoa" id="AAEL005388-RC">
    <property type="protein sequence ID" value="AAEL005388-PC"/>
    <property type="gene ID" value="AAEL005388"/>
</dbReference>
<keyword evidence="3" id="KW-0175">Coiled coil</keyword>
<sequence>MDSFFDFDTGLPPSIESDAGRGRSFSRHGIDSEEGEYDALNDETFGDPDNKGDWEDMHEILVRMAKGDDGIKVGKEELLDDDDLDLHFSTFDLTDGDESLCSSGGDLSLDDEVYNRLRLDPSIWDSPVNAPEVQAFPQFKHGTLVQNEAKRPLRLDLPTAPIKMLSVADIERNIIEQQRLKKEKEHQLKLHQQNRKNKEVRKSIPLPTVTPAMQQLLPSAQFMAVRNQMFPPPPLLNHQSRIPVGFLPYNFLPTHYPTPINNLAMHPGFPAGIGHQLGLFPRIPLPIQPSLIPNVQNNQFNRKLVQEIQQNHPLLSFHRQQNLRDQHKKQRYFSNIPNGADFDEHANMMTNREKQWLIGIQLTQLNSDTPYINDYYFTVYKERLAKLKGSNESTTYQDNQLNHPFTQPKGHAQLLLMSSLAISHRDRKNSESTKNGEQKDHQPRSYTPLQFENSLGKLQCGSVKAPRKIIDMDVVGQETPTQSSSSGLRKSRHILLHIETLYKLVLKMEDLKNPTAIEAARITKEKRERENYEEVPTIEPESFDELLEILVGGLSLDKVTPILGVRKGKVLLRRVCVLLRDHPDRWTLWKSIFLAIPLMLKKDRDDQDGILFGLYTEFERHVQYSTFLDLLKLSQLIATEKVLQYLTSCKFLLSSIITIVFQMEVFFSKNDTPQNETDSWIQCLSLVTSTTNKLLSSKSSAKPPSAHHTIKIERENRIVGTVRAHLERFRQHVKGNDFLDFITEGEDTGSSDAK</sequence>
<feature type="compositionally biased region" description="Acidic residues" evidence="4">
    <location>
        <begin position="32"/>
        <end position="46"/>
    </location>
</feature>
<dbReference type="GO" id="GO:0003723">
    <property type="term" value="F:RNA binding"/>
    <property type="evidence" value="ECO:0007669"/>
    <property type="project" value="TreeGrafter"/>
</dbReference>
<dbReference type="OrthoDB" id="8251691at2759"/>
<gene>
    <name evidence="5" type="primary">5566419</name>
</gene>
<feature type="region of interest" description="Disordered" evidence="4">
    <location>
        <begin position="1"/>
        <end position="52"/>
    </location>
</feature>
<dbReference type="FunCoup" id="A0A1S4FAP2">
    <property type="interactions" value="822"/>
</dbReference>
<evidence type="ECO:0000256" key="2">
    <source>
        <dbReference type="ARBA" id="ARBA00022490"/>
    </source>
</evidence>
<feature type="compositionally biased region" description="Basic and acidic residues" evidence="4">
    <location>
        <begin position="428"/>
        <end position="443"/>
    </location>
</feature>
<dbReference type="EnsemblMetazoa" id="AAEL005388-RA">
    <property type="protein sequence ID" value="AAEL005388-PA"/>
    <property type="gene ID" value="AAEL005388"/>
</dbReference>
<dbReference type="GO" id="GO:0000932">
    <property type="term" value="C:P-body"/>
    <property type="evidence" value="ECO:0007669"/>
    <property type="project" value="UniProtKB-SubCell"/>
</dbReference>
<evidence type="ECO:0000313" key="6">
    <source>
        <dbReference type="Proteomes" id="UP000008820"/>
    </source>
</evidence>
<keyword evidence="6" id="KW-1185">Reference proteome</keyword>
<keyword evidence="2" id="KW-0963">Cytoplasm</keyword>
<dbReference type="InParanoid" id="A0A1S4FAP2"/>
<evidence type="ECO:0000256" key="3">
    <source>
        <dbReference type="SAM" id="Coils"/>
    </source>
</evidence>
<dbReference type="GO" id="GO:0033962">
    <property type="term" value="P:P-body assembly"/>
    <property type="evidence" value="ECO:0007669"/>
    <property type="project" value="TreeGrafter"/>
</dbReference>
<protein>
    <submittedName>
        <fullName evidence="5">Uncharacterized protein</fullName>
    </submittedName>
</protein>
<dbReference type="VEuPathDB" id="VectorBase:AAEL005388"/>
<proteinExistence type="predicted"/>
<evidence type="ECO:0000256" key="1">
    <source>
        <dbReference type="ARBA" id="ARBA00004201"/>
    </source>
</evidence>
<dbReference type="GO" id="GO:0000290">
    <property type="term" value="P:deadenylation-dependent decapping of nuclear-transcribed mRNA"/>
    <property type="evidence" value="ECO:0007669"/>
    <property type="project" value="InterPro"/>
</dbReference>
<organism evidence="5 6">
    <name type="scientific">Aedes aegypti</name>
    <name type="common">Yellowfever mosquito</name>
    <name type="synonym">Culex aegypti</name>
    <dbReference type="NCBI Taxonomy" id="7159"/>
    <lineage>
        <taxon>Eukaryota</taxon>
        <taxon>Metazoa</taxon>
        <taxon>Ecdysozoa</taxon>
        <taxon>Arthropoda</taxon>
        <taxon>Hexapoda</taxon>
        <taxon>Insecta</taxon>
        <taxon>Pterygota</taxon>
        <taxon>Neoptera</taxon>
        <taxon>Endopterygota</taxon>
        <taxon>Diptera</taxon>
        <taxon>Nematocera</taxon>
        <taxon>Culicoidea</taxon>
        <taxon>Culicidae</taxon>
        <taxon>Culicinae</taxon>
        <taxon>Aedini</taxon>
        <taxon>Aedes</taxon>
        <taxon>Stegomyia</taxon>
    </lineage>
</organism>
<comment type="subcellular location">
    <subcellularLocation>
        <location evidence="1">Cytoplasm</location>
        <location evidence="1">P-body</location>
    </subcellularLocation>
</comment>
<dbReference type="InterPro" id="IPR039900">
    <property type="entry name" value="Pat1-like"/>
</dbReference>
<name>A0A1S4FAP2_AEDAE</name>
<evidence type="ECO:0000313" key="5">
    <source>
        <dbReference type="EnsemblMetazoa" id="AAEL005388-PC"/>
    </source>
</evidence>
<dbReference type="PANTHER" id="PTHR21551:SF0">
    <property type="entry name" value="PROTEIN ASSOCIATED WITH TOPO II RELATED-1, ISOFORM A"/>
    <property type="match status" value="1"/>
</dbReference>
<dbReference type="PANTHER" id="PTHR21551">
    <property type="entry name" value="TOPOISOMERASE II-ASSOCIATED PROTEIN PAT1"/>
    <property type="match status" value="1"/>
</dbReference>
<reference evidence="5 6" key="1">
    <citation type="submission" date="2017-06" db="EMBL/GenBank/DDBJ databases">
        <title>Aedes aegypti genome working group (AGWG) sequencing and assembly.</title>
        <authorList>
            <consortium name="Aedes aegypti Genome Working Group (AGWG)"/>
            <person name="Matthews B.J."/>
        </authorList>
    </citation>
    <scope>NUCLEOTIDE SEQUENCE [LARGE SCALE GENOMIC DNA]</scope>
    <source>
        <strain evidence="5 6">LVP_AGWG</strain>
    </source>
</reference>
<accession>A0A1S4FAP2</accession>
<feature type="region of interest" description="Disordered" evidence="4">
    <location>
        <begin position="425"/>
        <end position="445"/>
    </location>
</feature>
<feature type="coiled-coil region" evidence="3">
    <location>
        <begin position="167"/>
        <end position="201"/>
    </location>
</feature>